<sequence>MSKYMLAKKQKPLAFQPSFIRRLLAVQSRSRTLLFIVALLFCIVNAKTQGASTDSTKATLLFQTIRLGDAAKLEVLLKASANPNAVMDSYSALMAAALNGSAEEIKLLLDYGADLNYRNVDSITALWLAVPDQEKTVLLLERGAKPGVRSREGNTVLVKLAGIPGSAGLMQQLIEKGCSPRSSGFNNDIMYNAAMSGDTAIVDLLIRYGVSVSDTSFLGDYPVNAAVNYRCFSTLQMLVEHGADVNVSPKNAVLPLLIGITPLMWAAISNDKPSFFYLLDHGANPNARSPRGYTPLMFLAMANVDDPEMTLALIKHGADPGMQAPDVTDALFYASQKGNTKSVEILSNYKQQKH</sequence>
<dbReference type="SUPFAM" id="SSF48403">
    <property type="entry name" value="Ankyrin repeat"/>
    <property type="match status" value="1"/>
</dbReference>
<accession>A0A5B8UN21</accession>
<dbReference type="OrthoDB" id="639983at2"/>
<organism evidence="4 5">
    <name type="scientific">Flavisolibacter ginsenosidimutans</name>
    <dbReference type="NCBI Taxonomy" id="661481"/>
    <lineage>
        <taxon>Bacteria</taxon>
        <taxon>Pseudomonadati</taxon>
        <taxon>Bacteroidota</taxon>
        <taxon>Chitinophagia</taxon>
        <taxon>Chitinophagales</taxon>
        <taxon>Chitinophagaceae</taxon>
        <taxon>Flavisolibacter</taxon>
    </lineage>
</organism>
<evidence type="ECO:0000256" key="3">
    <source>
        <dbReference type="PROSITE-ProRule" id="PRU00023"/>
    </source>
</evidence>
<dbReference type="RefSeq" id="WP_146790832.1">
    <property type="nucleotide sequence ID" value="NZ_BAABIO010000003.1"/>
</dbReference>
<feature type="repeat" description="ANK" evidence="3">
    <location>
        <begin position="218"/>
        <end position="250"/>
    </location>
</feature>
<dbReference type="Gene3D" id="1.25.40.20">
    <property type="entry name" value="Ankyrin repeat-containing domain"/>
    <property type="match status" value="3"/>
</dbReference>
<dbReference type="AlphaFoldDB" id="A0A5B8UN21"/>
<dbReference type="Pfam" id="PF12796">
    <property type="entry name" value="Ank_2"/>
    <property type="match status" value="3"/>
</dbReference>
<protein>
    <submittedName>
        <fullName evidence="4">Uncharacterized protein</fullName>
    </submittedName>
</protein>
<keyword evidence="1" id="KW-0677">Repeat</keyword>
<name>A0A5B8UN21_9BACT</name>
<dbReference type="PROSITE" id="PS50297">
    <property type="entry name" value="ANK_REP_REGION"/>
    <property type="match status" value="2"/>
</dbReference>
<dbReference type="InterPro" id="IPR036770">
    <property type="entry name" value="Ankyrin_rpt-contain_sf"/>
</dbReference>
<dbReference type="PANTHER" id="PTHR24166">
    <property type="entry name" value="ROLLING PEBBLES, ISOFORM B"/>
    <property type="match status" value="1"/>
</dbReference>
<evidence type="ECO:0000313" key="4">
    <source>
        <dbReference type="EMBL" id="QEC57963.1"/>
    </source>
</evidence>
<gene>
    <name evidence="4" type="ORF">FSB75_19305</name>
</gene>
<dbReference type="InterPro" id="IPR050889">
    <property type="entry name" value="Dendritic_Spine_Reg/Scaffold"/>
</dbReference>
<evidence type="ECO:0000256" key="1">
    <source>
        <dbReference type="ARBA" id="ARBA00022737"/>
    </source>
</evidence>
<evidence type="ECO:0000313" key="5">
    <source>
        <dbReference type="Proteomes" id="UP000321204"/>
    </source>
</evidence>
<feature type="repeat" description="ANK" evidence="3">
    <location>
        <begin position="258"/>
        <end position="290"/>
    </location>
</feature>
<dbReference type="SMART" id="SM00248">
    <property type="entry name" value="ANK"/>
    <property type="match status" value="8"/>
</dbReference>
<dbReference type="EMBL" id="CP042433">
    <property type="protein sequence ID" value="QEC57963.1"/>
    <property type="molecule type" value="Genomic_DNA"/>
</dbReference>
<keyword evidence="5" id="KW-1185">Reference proteome</keyword>
<reference evidence="4 5" key="1">
    <citation type="journal article" date="2015" name="Int. J. Syst. Evol. Microbiol.">
        <title>Flavisolibacter ginsenosidimutans sp. nov., with ginsenoside-converting activity isolated from soil used for cultivating ginseng.</title>
        <authorList>
            <person name="Zhao Y."/>
            <person name="Liu Q."/>
            <person name="Kang M.S."/>
            <person name="Jin F."/>
            <person name="Yu H."/>
            <person name="Im W.T."/>
        </authorList>
    </citation>
    <scope>NUCLEOTIDE SEQUENCE [LARGE SCALE GENOMIC DNA]</scope>
    <source>
        <strain evidence="4 5">Gsoil 636</strain>
    </source>
</reference>
<keyword evidence="2 3" id="KW-0040">ANK repeat</keyword>
<dbReference type="InterPro" id="IPR002110">
    <property type="entry name" value="Ankyrin_rpt"/>
</dbReference>
<evidence type="ECO:0000256" key="2">
    <source>
        <dbReference type="ARBA" id="ARBA00023043"/>
    </source>
</evidence>
<dbReference type="Proteomes" id="UP000321204">
    <property type="component" value="Chromosome"/>
</dbReference>
<dbReference type="PROSITE" id="PS50088">
    <property type="entry name" value="ANK_REPEAT"/>
    <property type="match status" value="3"/>
</dbReference>
<proteinExistence type="predicted"/>
<dbReference type="KEGG" id="fgg:FSB75_19305"/>
<feature type="repeat" description="ANK" evidence="3">
    <location>
        <begin position="88"/>
        <end position="120"/>
    </location>
</feature>
<dbReference type="PANTHER" id="PTHR24166:SF48">
    <property type="entry name" value="PROTEIN VAPYRIN"/>
    <property type="match status" value="1"/>
</dbReference>